<proteinExistence type="predicted"/>
<gene>
    <name evidence="1" type="ORF">LCGC14_2218060</name>
</gene>
<comment type="caution">
    <text evidence="1">The sequence shown here is derived from an EMBL/GenBank/DDBJ whole genome shotgun (WGS) entry which is preliminary data.</text>
</comment>
<dbReference type="EMBL" id="LAZR01029583">
    <property type="protein sequence ID" value="KKL59161.1"/>
    <property type="molecule type" value="Genomic_DNA"/>
</dbReference>
<name>A0A0F9DZB6_9ZZZZ</name>
<feature type="non-terminal residue" evidence="1">
    <location>
        <position position="1"/>
    </location>
</feature>
<dbReference type="AlphaFoldDB" id="A0A0F9DZB6"/>
<accession>A0A0F9DZB6</accession>
<sequence>EGELFADYLDESQHSFSWDKESKFTEKGTEQFKKILNCEIVIIRNGNIRIVDKNITQEEYDLFLNAVAGYVGNSVYEEWFGK</sequence>
<evidence type="ECO:0000313" key="1">
    <source>
        <dbReference type="EMBL" id="KKL59161.1"/>
    </source>
</evidence>
<protein>
    <submittedName>
        <fullName evidence="1">Uncharacterized protein</fullName>
    </submittedName>
</protein>
<organism evidence="1">
    <name type="scientific">marine sediment metagenome</name>
    <dbReference type="NCBI Taxonomy" id="412755"/>
    <lineage>
        <taxon>unclassified sequences</taxon>
        <taxon>metagenomes</taxon>
        <taxon>ecological metagenomes</taxon>
    </lineage>
</organism>
<reference evidence="1" key="1">
    <citation type="journal article" date="2015" name="Nature">
        <title>Complex archaea that bridge the gap between prokaryotes and eukaryotes.</title>
        <authorList>
            <person name="Spang A."/>
            <person name="Saw J.H."/>
            <person name="Jorgensen S.L."/>
            <person name="Zaremba-Niedzwiedzka K."/>
            <person name="Martijn J."/>
            <person name="Lind A.E."/>
            <person name="van Eijk R."/>
            <person name="Schleper C."/>
            <person name="Guy L."/>
            <person name="Ettema T.J."/>
        </authorList>
    </citation>
    <scope>NUCLEOTIDE SEQUENCE</scope>
</reference>